<reference evidence="6" key="1">
    <citation type="journal article" date="2017" name="Nucleic Acids Res.">
        <title>Proteogenomics produces comprehensive and highly accurate protein-coding gene annotation in a complete genome assembly of Malassezia sympodialis.</title>
        <authorList>
            <person name="Zhu Y."/>
            <person name="Engstroem P.G."/>
            <person name="Tellgren-Roth C."/>
            <person name="Baudo C.D."/>
            <person name="Kennell J.C."/>
            <person name="Sun S."/>
            <person name="Billmyre R.B."/>
            <person name="Schroeder M.S."/>
            <person name="Andersson A."/>
            <person name="Holm T."/>
            <person name="Sigurgeirsson B."/>
            <person name="Wu G."/>
            <person name="Sankaranarayanan S.R."/>
            <person name="Siddharthan R."/>
            <person name="Sanyal K."/>
            <person name="Lundeberg J."/>
            <person name="Nystedt B."/>
            <person name="Boekhout T."/>
            <person name="Dawson T.L. Jr."/>
            <person name="Heitman J."/>
            <person name="Scheynius A."/>
            <person name="Lehtioe J."/>
        </authorList>
    </citation>
    <scope>NUCLEOTIDE SEQUENCE [LARGE SCALE GENOMIC DNA]</scope>
    <source>
        <strain evidence="6">ATCC 42132</strain>
    </source>
</reference>
<evidence type="ECO:0000313" key="5">
    <source>
        <dbReference type="EMBL" id="SHO77858.1"/>
    </source>
</evidence>
<dbReference type="OrthoDB" id="8963340at2759"/>
<accession>A0A1M8A676</accession>
<dbReference type="AlphaFoldDB" id="A0A1M8A676"/>
<dbReference type="OMA" id="EYNQDRK"/>
<sequence>MPPSAFTSSEKSLIKTVLSSSSTKIITATPARVYIAHPTPDKWYYAGVEGALVLVREGANLFYFRLVDLKSPGKVVWDHELYEDFYFYEDKPYFHTFAGDEYMIGLCYADEAGASQLYKKVQNRAKYAKSSSSSSGFGFAKKLTSFMGSSSSSNDKERAAKTSDTHDTPISEPQWNGLVEQLGSMGVSESDIKNNEGFLRDLLGMREREHTTASASTEKEGLAPPVTSVVPMRNAPPPVPSSVPPSGPSALPPVAPRPATAAAPPPPPARPGTGARAPPPVPPPPPSSGGGRAPPPVPSRTGVASRGPPPPPPARPGLSTTGGGIGAPPPPPPPPPAPAMGAGGPPPPPPPPPMPAMGGGPPPPPPPPAAPAAAAPSALNGMPAPQPGRDALLASIQGKSVKDLKKTDPNGPPPRSATSAPAGSVADAPAESTGGAGGGDLASALASALSKRKGNMGGSDDEESDDDW</sequence>
<dbReference type="PROSITE" id="PS51082">
    <property type="entry name" value="WH2"/>
    <property type="match status" value="1"/>
</dbReference>
<feature type="compositionally biased region" description="Pro residues" evidence="2">
    <location>
        <begin position="277"/>
        <end position="298"/>
    </location>
</feature>
<organism evidence="5 6">
    <name type="scientific">Malassezia sympodialis (strain ATCC 42132)</name>
    <name type="common">Atopic eczema-associated yeast</name>
    <dbReference type="NCBI Taxonomy" id="1230383"/>
    <lineage>
        <taxon>Eukaryota</taxon>
        <taxon>Fungi</taxon>
        <taxon>Dikarya</taxon>
        <taxon>Basidiomycota</taxon>
        <taxon>Ustilaginomycotina</taxon>
        <taxon>Malasseziomycetes</taxon>
        <taxon>Malasseziales</taxon>
        <taxon>Malasseziaceae</taxon>
        <taxon>Malassezia</taxon>
    </lineage>
</organism>
<feature type="region of interest" description="Disordered" evidence="2">
    <location>
        <begin position="147"/>
        <end position="175"/>
    </location>
</feature>
<dbReference type="STRING" id="1230383.A0A1M8A676"/>
<feature type="compositionally biased region" description="Basic and acidic residues" evidence="2">
    <location>
        <begin position="154"/>
        <end position="169"/>
    </location>
</feature>
<dbReference type="Pfam" id="PF00568">
    <property type="entry name" value="WH1"/>
    <property type="match status" value="1"/>
</dbReference>
<dbReference type="InterPro" id="IPR000697">
    <property type="entry name" value="WH1/EVH1_dom"/>
</dbReference>
<keyword evidence="1" id="KW-0597">Phosphoprotein</keyword>
<feature type="region of interest" description="Disordered" evidence="2">
    <location>
        <begin position="208"/>
        <end position="441"/>
    </location>
</feature>
<gene>
    <name evidence="5" type="ORF">MSYG_2200</name>
</gene>
<dbReference type="InterPro" id="IPR011993">
    <property type="entry name" value="PH-like_dom_sf"/>
</dbReference>
<evidence type="ECO:0000313" key="6">
    <source>
        <dbReference type="Proteomes" id="UP000186303"/>
    </source>
</evidence>
<keyword evidence="6" id="KW-1185">Reference proteome</keyword>
<evidence type="ECO:0000259" key="3">
    <source>
        <dbReference type="PROSITE" id="PS50229"/>
    </source>
</evidence>
<dbReference type="SMART" id="SM00461">
    <property type="entry name" value="WH1"/>
    <property type="match status" value="1"/>
</dbReference>
<evidence type="ECO:0000256" key="2">
    <source>
        <dbReference type="SAM" id="MobiDB-lite"/>
    </source>
</evidence>
<dbReference type="PROSITE" id="PS50229">
    <property type="entry name" value="WH1"/>
    <property type="match status" value="1"/>
</dbReference>
<proteinExistence type="predicted"/>
<feature type="compositionally biased region" description="Pro residues" evidence="2">
    <location>
        <begin position="327"/>
        <end position="370"/>
    </location>
</feature>
<dbReference type="Gene3D" id="2.30.29.30">
    <property type="entry name" value="Pleckstrin-homology domain (PH domain)/Phosphotyrosine-binding domain (PTB)"/>
    <property type="match status" value="1"/>
</dbReference>
<feature type="compositionally biased region" description="Basic and acidic residues" evidence="2">
    <location>
        <begin position="208"/>
        <end position="221"/>
    </location>
</feature>
<evidence type="ECO:0000259" key="4">
    <source>
        <dbReference type="PROSITE" id="PS51082"/>
    </source>
</evidence>
<evidence type="ECO:0000256" key="1">
    <source>
        <dbReference type="ARBA" id="ARBA00022553"/>
    </source>
</evidence>
<dbReference type="GO" id="GO:0003779">
    <property type="term" value="F:actin binding"/>
    <property type="evidence" value="ECO:0007669"/>
    <property type="project" value="InterPro"/>
</dbReference>
<dbReference type="InterPro" id="IPR003124">
    <property type="entry name" value="WH2_dom"/>
</dbReference>
<protein>
    <submittedName>
        <fullName evidence="5">Similar to S.cerevisiae protein LAS17 (Actin assembly factor)</fullName>
    </submittedName>
</protein>
<dbReference type="SUPFAM" id="SSF50729">
    <property type="entry name" value="PH domain-like"/>
    <property type="match status" value="1"/>
</dbReference>
<dbReference type="CDD" id="cd01205">
    <property type="entry name" value="EVH1_WASP-like"/>
    <property type="match status" value="1"/>
</dbReference>
<feature type="domain" description="WH2" evidence="4">
    <location>
        <begin position="388"/>
        <end position="407"/>
    </location>
</feature>
<dbReference type="VEuPathDB" id="FungiDB:MSYG_2200"/>
<name>A0A1M8A676_MALS4</name>
<dbReference type="InterPro" id="IPR033927">
    <property type="entry name" value="WASPfam_EVH1"/>
</dbReference>
<feature type="region of interest" description="Disordered" evidence="2">
    <location>
        <begin position="449"/>
        <end position="468"/>
    </location>
</feature>
<feature type="compositionally biased region" description="Acidic residues" evidence="2">
    <location>
        <begin position="459"/>
        <end position="468"/>
    </location>
</feature>
<feature type="domain" description="WH1" evidence="3">
    <location>
        <begin position="18"/>
        <end position="128"/>
    </location>
</feature>
<dbReference type="EMBL" id="LT671823">
    <property type="protein sequence ID" value="SHO77858.1"/>
    <property type="molecule type" value="Genomic_DNA"/>
</dbReference>
<feature type="compositionally biased region" description="Pro residues" evidence="2">
    <location>
        <begin position="234"/>
        <end position="256"/>
    </location>
</feature>
<dbReference type="Proteomes" id="UP000186303">
    <property type="component" value="Chromosome 3"/>
</dbReference>